<dbReference type="STRING" id="135651.G0MWT5"/>
<reference evidence="9" key="1">
    <citation type="submission" date="2011-07" db="EMBL/GenBank/DDBJ databases">
        <authorList>
            <consortium name="Caenorhabditis brenneri Sequencing and Analysis Consortium"/>
            <person name="Wilson R.K."/>
        </authorList>
    </citation>
    <scope>NUCLEOTIDE SEQUENCE [LARGE SCALE GENOMIC DNA]</scope>
    <source>
        <strain evidence="9">PB2801</strain>
    </source>
</reference>
<evidence type="ECO:0000259" key="7">
    <source>
        <dbReference type="PROSITE" id="PS50089"/>
    </source>
</evidence>
<evidence type="ECO:0000256" key="6">
    <source>
        <dbReference type="SAM" id="Phobius"/>
    </source>
</evidence>
<dbReference type="PANTHER" id="PTHR47156">
    <property type="entry name" value="PROTEIN CBG20824"/>
    <property type="match status" value="1"/>
</dbReference>
<keyword evidence="6" id="KW-0472">Membrane</keyword>
<organism evidence="9">
    <name type="scientific">Caenorhabditis brenneri</name>
    <name type="common">Nematode worm</name>
    <dbReference type="NCBI Taxonomy" id="135651"/>
    <lineage>
        <taxon>Eukaryota</taxon>
        <taxon>Metazoa</taxon>
        <taxon>Ecdysozoa</taxon>
        <taxon>Nematoda</taxon>
        <taxon>Chromadorea</taxon>
        <taxon>Rhabditida</taxon>
        <taxon>Rhabditina</taxon>
        <taxon>Rhabditomorpha</taxon>
        <taxon>Rhabditoidea</taxon>
        <taxon>Rhabditidae</taxon>
        <taxon>Peloderinae</taxon>
        <taxon>Caenorhabditis</taxon>
    </lineage>
</organism>
<dbReference type="InterPro" id="IPR027370">
    <property type="entry name" value="Znf-RING_euk"/>
</dbReference>
<feature type="transmembrane region" description="Helical" evidence="6">
    <location>
        <begin position="109"/>
        <end position="128"/>
    </location>
</feature>
<keyword evidence="1" id="KW-0479">Metal-binding</keyword>
<dbReference type="InParanoid" id="G0MWT5"/>
<feature type="transmembrane region" description="Helical" evidence="6">
    <location>
        <begin position="35"/>
        <end position="58"/>
    </location>
</feature>
<proteinExistence type="predicted"/>
<accession>G0MWT5</accession>
<dbReference type="eggNOG" id="KOG4185">
    <property type="taxonomic scope" value="Eukaryota"/>
</dbReference>
<feature type="transmembrane region" description="Helical" evidence="6">
    <location>
        <begin position="173"/>
        <end position="193"/>
    </location>
</feature>
<dbReference type="PROSITE" id="PS50089">
    <property type="entry name" value="ZF_RING_2"/>
    <property type="match status" value="2"/>
</dbReference>
<dbReference type="InterPro" id="IPR013083">
    <property type="entry name" value="Znf_RING/FYVE/PHD"/>
</dbReference>
<feature type="transmembrane region" description="Helical" evidence="6">
    <location>
        <begin position="494"/>
        <end position="511"/>
    </location>
</feature>
<feature type="domain" description="RING-type" evidence="7">
    <location>
        <begin position="628"/>
        <end position="677"/>
    </location>
</feature>
<keyword evidence="6" id="KW-0812">Transmembrane</keyword>
<feature type="transmembrane region" description="Helical" evidence="6">
    <location>
        <begin position="134"/>
        <end position="153"/>
    </location>
</feature>
<dbReference type="HOGENOM" id="CLU_374381_0_0_1"/>
<dbReference type="InterPro" id="IPR052667">
    <property type="entry name" value="E3_ubiquitin-ligase_RING"/>
</dbReference>
<dbReference type="PROSITE" id="PS00518">
    <property type="entry name" value="ZF_RING_1"/>
    <property type="match status" value="1"/>
</dbReference>
<dbReference type="PANTHER" id="PTHR47156:SF10">
    <property type="entry name" value="E3 UBIQUITIN-PROTEIN LIGASE TRIM-21-RELATED"/>
    <property type="match status" value="1"/>
</dbReference>
<dbReference type="SUPFAM" id="SSF57850">
    <property type="entry name" value="RING/U-box"/>
    <property type="match status" value="2"/>
</dbReference>
<feature type="domain" description="RING-type" evidence="7">
    <location>
        <begin position="268"/>
        <end position="317"/>
    </location>
</feature>
<protein>
    <recommendedName>
        <fullName evidence="7">RING-type domain-containing protein</fullName>
    </recommendedName>
</protein>
<sequence length="742" mass="83889">MSLASPSPPPPDPPPDPPPPTPTEMPYAIDPLIPITYYLQFINSYLYIALIIGALYFFDPSSVSHWITAGLTLILMILIACGSSYLVSWEKRRNRDIDELMICEKLMKYSLWMIMMCGHIPAVLSFAIGWCPNFTPSSTIVFSFIASQTFSCFYQQTVNKTTVDYQNCQGRTFCCLVILLLYPILFACISYQNKGLESYASYIFNQLICTIFYTTSALDYGILMGSGARRAPPKNNQIGVSYLDVISKLPVDQERREKIFRAFRLLSCPICYIEYSEIQASQTPRNLACGHTLCEGCLPKLIEKTKMDMCCFRCPVCGMQVQMMRPDHPLAGVPKNHALIDILREIEGERENERFQGVVSQDFGGGGPSNGVIMPVSDPGDPSEHTVPPYHPIPHYLQRAGAVLVIVYIVAALYFFDGSSLQHWFTLGTTFLTMAIIVCGTQCTKFALDECCQKFEQRDMKTNTAVMRHTLAWITYSQAMLLVAVYTFGWSPCILTYLIIILNFLPGQLACKAYSRFSRKISVDYRRNYKIVIFGILFHIAILTIGILYSLRFKSLEDQIAVYVCHGVYAVFYSATTIDYVIMKVDGAYLCYESLRVQQQKVLSICEKLAKEDPERLGHQLRNCNLACEVCFMEFNEIITAQIPRMLPKCGHTFCHQCSEKLAKDNCNQHIYCPTCRLSSEVPDKLVSCLPKNYAIISILREINAQLESKHLVDEMSESGGSKENDKKEMKKCNQVTPIVTV</sequence>
<evidence type="ECO:0000256" key="3">
    <source>
        <dbReference type="ARBA" id="ARBA00022833"/>
    </source>
</evidence>
<evidence type="ECO:0000256" key="1">
    <source>
        <dbReference type="ARBA" id="ARBA00022723"/>
    </source>
</evidence>
<dbReference type="InterPro" id="IPR017907">
    <property type="entry name" value="Znf_RING_CS"/>
</dbReference>
<evidence type="ECO:0000256" key="5">
    <source>
        <dbReference type="SAM" id="MobiDB-lite"/>
    </source>
</evidence>
<evidence type="ECO:0000313" key="8">
    <source>
        <dbReference type="EMBL" id="EGT46256.1"/>
    </source>
</evidence>
<feature type="transmembrane region" description="Helical" evidence="6">
    <location>
        <begin position="396"/>
        <end position="416"/>
    </location>
</feature>
<keyword evidence="2 4" id="KW-0863">Zinc-finger</keyword>
<evidence type="ECO:0000256" key="2">
    <source>
        <dbReference type="ARBA" id="ARBA00022771"/>
    </source>
</evidence>
<evidence type="ECO:0000313" key="9">
    <source>
        <dbReference type="Proteomes" id="UP000008068"/>
    </source>
</evidence>
<keyword evidence="6" id="KW-1133">Transmembrane helix</keyword>
<dbReference type="SMART" id="SM00184">
    <property type="entry name" value="RING"/>
    <property type="match status" value="2"/>
</dbReference>
<dbReference type="Gene3D" id="3.30.40.10">
    <property type="entry name" value="Zinc/RING finger domain, C3HC4 (zinc finger)"/>
    <property type="match status" value="2"/>
</dbReference>
<dbReference type="Pfam" id="PF13445">
    <property type="entry name" value="zf-RING_UBOX"/>
    <property type="match status" value="2"/>
</dbReference>
<feature type="transmembrane region" description="Helical" evidence="6">
    <location>
        <begin position="469"/>
        <end position="488"/>
    </location>
</feature>
<feature type="transmembrane region" description="Helical" evidence="6">
    <location>
        <begin position="531"/>
        <end position="549"/>
    </location>
</feature>
<dbReference type="InterPro" id="IPR001841">
    <property type="entry name" value="Znf_RING"/>
</dbReference>
<gene>
    <name evidence="8" type="ORF">CAEBREN_10356</name>
</gene>
<dbReference type="EMBL" id="GL379817">
    <property type="protein sequence ID" value="EGT46256.1"/>
    <property type="molecule type" value="Genomic_DNA"/>
</dbReference>
<dbReference type="OrthoDB" id="6105938at2759"/>
<keyword evidence="3" id="KW-0862">Zinc</keyword>
<feature type="transmembrane region" description="Helical" evidence="6">
    <location>
        <begin position="422"/>
        <end position="448"/>
    </location>
</feature>
<dbReference type="Proteomes" id="UP000008068">
    <property type="component" value="Unassembled WGS sequence"/>
</dbReference>
<feature type="transmembrane region" description="Helical" evidence="6">
    <location>
        <begin position="199"/>
        <end position="223"/>
    </location>
</feature>
<feature type="region of interest" description="Disordered" evidence="5">
    <location>
        <begin position="1"/>
        <end position="21"/>
    </location>
</feature>
<dbReference type="GO" id="GO:0008270">
    <property type="term" value="F:zinc ion binding"/>
    <property type="evidence" value="ECO:0007669"/>
    <property type="project" value="UniProtKB-KW"/>
</dbReference>
<feature type="transmembrane region" description="Helical" evidence="6">
    <location>
        <begin position="561"/>
        <end position="582"/>
    </location>
</feature>
<keyword evidence="9" id="KW-1185">Reference proteome</keyword>
<evidence type="ECO:0000256" key="4">
    <source>
        <dbReference type="PROSITE-ProRule" id="PRU00175"/>
    </source>
</evidence>
<dbReference type="AlphaFoldDB" id="G0MWT5"/>
<name>G0MWT5_CAEBE</name>
<feature type="transmembrane region" description="Helical" evidence="6">
    <location>
        <begin position="64"/>
        <end position="88"/>
    </location>
</feature>